<name>A0A9E8G8N4_9VIRU</name>
<sequence length="113" mass="13413">MDKKIFNNEREILMFYHTTLRNIIGLTTLAFVSLTFSKNLKKKINDIILKLLAFIFSLMALYFNYSLIQAFSNSDKDYKFVNNYLTVNYGIFAILVVLKIFIIYKLFVIFLKR</sequence>
<proteinExistence type="predicted"/>
<dbReference type="EMBL" id="OP765507">
    <property type="protein sequence ID" value="UZT28842.1"/>
    <property type="molecule type" value="Genomic_DNA"/>
</dbReference>
<dbReference type="EMBL" id="OP765584">
    <property type="protein sequence ID" value="UZT29185.1"/>
    <property type="molecule type" value="Genomic_DNA"/>
</dbReference>
<accession>A0A9E8G8N4</accession>
<keyword evidence="1" id="KW-1133">Transmembrane helix</keyword>
<evidence type="ECO:0000313" key="2">
    <source>
        <dbReference type="EMBL" id="UZT28842.1"/>
    </source>
</evidence>
<reference evidence="3" key="1">
    <citation type="submission" date="2022-11" db="EMBL/GenBank/DDBJ databases">
        <title>Genomics discovery of giant fungal viruses from subsurface oceanic crustal fluids.</title>
        <authorList>
            <person name="Bhattacharjee A.S."/>
            <person name="Schulz F."/>
            <person name="Woyke T."/>
            <person name="Orcutt B.N."/>
            <person name="Matinez Martinez J."/>
        </authorList>
    </citation>
    <scope>NUCLEOTIDE SEQUENCE</scope>
    <source>
        <strain evidence="2">VSAG1.JdFR</strain>
        <strain evidence="3">VSAG8.JdFR</strain>
    </source>
</reference>
<keyword evidence="1" id="KW-0472">Membrane</keyword>
<protein>
    <submittedName>
        <fullName evidence="3">Uncharacterized protein</fullName>
    </submittedName>
</protein>
<feature type="transmembrane region" description="Helical" evidence="1">
    <location>
        <begin position="12"/>
        <end position="36"/>
    </location>
</feature>
<evidence type="ECO:0000313" key="3">
    <source>
        <dbReference type="EMBL" id="UZT29185.1"/>
    </source>
</evidence>
<feature type="transmembrane region" description="Helical" evidence="1">
    <location>
        <begin position="48"/>
        <end position="68"/>
    </location>
</feature>
<keyword evidence="1" id="KW-0812">Transmembrane</keyword>
<organism evidence="3">
    <name type="scientific">Nucleocytoviricota sp</name>
    <dbReference type="NCBI Taxonomy" id="2809609"/>
    <lineage>
        <taxon>Viruses</taxon>
        <taxon>Varidnaviria</taxon>
        <taxon>Bamfordvirae</taxon>
        <taxon>Nucleocytoviricota</taxon>
    </lineage>
</organism>
<evidence type="ECO:0000256" key="1">
    <source>
        <dbReference type="SAM" id="Phobius"/>
    </source>
</evidence>
<feature type="transmembrane region" description="Helical" evidence="1">
    <location>
        <begin position="88"/>
        <end position="111"/>
    </location>
</feature>